<dbReference type="PANTHER" id="PTHR35290:SF2">
    <property type="entry name" value="PROTEIN CASPARIAN STRIP INTEGRITY FACTOR 1"/>
    <property type="match status" value="1"/>
</dbReference>
<feature type="signal peptide" evidence="1">
    <location>
        <begin position="1"/>
        <end position="25"/>
    </location>
</feature>
<feature type="chain" id="PRO_5043474036" evidence="1">
    <location>
        <begin position="26"/>
        <end position="79"/>
    </location>
</feature>
<dbReference type="Proteomes" id="UP001159364">
    <property type="component" value="Linkage Group LG04"/>
</dbReference>
<evidence type="ECO:0000256" key="1">
    <source>
        <dbReference type="SAM" id="SignalP"/>
    </source>
</evidence>
<sequence length="79" mass="9056">MGLMLLRKMMILFLLVSASFLSTSAVRRSQLMKNLVEQLDEEHGTTTVHERFLRVSTKDYGEYDSAPTVVRPPFKLIPN</sequence>
<dbReference type="EMBL" id="JAIWQS010000004">
    <property type="protein sequence ID" value="KAJ8767137.1"/>
    <property type="molecule type" value="Genomic_DNA"/>
</dbReference>
<protein>
    <submittedName>
        <fullName evidence="2">Uncharacterized protein</fullName>
    </submittedName>
</protein>
<accession>A0AAV8TJL5</accession>
<evidence type="ECO:0000313" key="2">
    <source>
        <dbReference type="EMBL" id="KAJ8767137.1"/>
    </source>
</evidence>
<keyword evidence="1" id="KW-0732">Signal</keyword>
<proteinExistence type="predicted"/>
<organism evidence="2 3">
    <name type="scientific">Erythroxylum novogranatense</name>
    <dbReference type="NCBI Taxonomy" id="1862640"/>
    <lineage>
        <taxon>Eukaryota</taxon>
        <taxon>Viridiplantae</taxon>
        <taxon>Streptophyta</taxon>
        <taxon>Embryophyta</taxon>
        <taxon>Tracheophyta</taxon>
        <taxon>Spermatophyta</taxon>
        <taxon>Magnoliopsida</taxon>
        <taxon>eudicotyledons</taxon>
        <taxon>Gunneridae</taxon>
        <taxon>Pentapetalae</taxon>
        <taxon>rosids</taxon>
        <taxon>fabids</taxon>
        <taxon>Malpighiales</taxon>
        <taxon>Erythroxylaceae</taxon>
        <taxon>Erythroxylum</taxon>
    </lineage>
</organism>
<keyword evidence="3" id="KW-1185">Reference proteome</keyword>
<dbReference type="PANTHER" id="PTHR35290">
    <property type="entry name" value="PROTEIN CASPARIAN STRIP INTEGRITY FACTOR 1-RELATED"/>
    <property type="match status" value="1"/>
</dbReference>
<dbReference type="AlphaFoldDB" id="A0AAV8TJL5"/>
<evidence type="ECO:0000313" key="3">
    <source>
        <dbReference type="Proteomes" id="UP001159364"/>
    </source>
</evidence>
<name>A0AAV8TJL5_9ROSI</name>
<comment type="caution">
    <text evidence="2">The sequence shown here is derived from an EMBL/GenBank/DDBJ whole genome shotgun (WGS) entry which is preliminary data.</text>
</comment>
<reference evidence="2 3" key="1">
    <citation type="submission" date="2021-09" db="EMBL/GenBank/DDBJ databases">
        <title>Genomic insights and catalytic innovation underlie evolution of tropane alkaloids biosynthesis.</title>
        <authorList>
            <person name="Wang Y.-J."/>
            <person name="Tian T."/>
            <person name="Huang J.-P."/>
            <person name="Huang S.-X."/>
        </authorList>
    </citation>
    <scope>NUCLEOTIDE SEQUENCE [LARGE SCALE GENOMIC DNA]</scope>
    <source>
        <strain evidence="2">KIB-2018</strain>
        <tissue evidence="2">Leaf</tissue>
    </source>
</reference>
<gene>
    <name evidence="2" type="ORF">K2173_013534</name>
</gene>
<dbReference type="InterPro" id="IPR038974">
    <property type="entry name" value="CIF1/2"/>
</dbReference>